<feature type="modified residue" description="4-aspartylphosphate" evidence="1">
    <location>
        <position position="54"/>
    </location>
</feature>
<dbReference type="EMBL" id="JAVDQD010000008">
    <property type="protein sequence ID" value="MDR6241484.1"/>
    <property type="molecule type" value="Genomic_DNA"/>
</dbReference>
<dbReference type="AlphaFoldDB" id="A0AAE3XT11"/>
<comment type="caution">
    <text evidence="4">The sequence shown here is derived from an EMBL/GenBank/DDBJ whole genome shotgun (WGS) entry which is preliminary data.</text>
</comment>
<dbReference type="PROSITE" id="PS50930">
    <property type="entry name" value="HTH_LYTTR"/>
    <property type="match status" value="1"/>
</dbReference>
<accession>A0AAE3XT11</accession>
<keyword evidence="4" id="KW-0238">DNA-binding</keyword>
<dbReference type="InterPro" id="IPR007492">
    <property type="entry name" value="LytTR_DNA-bd_dom"/>
</dbReference>
<evidence type="ECO:0000313" key="5">
    <source>
        <dbReference type="Proteomes" id="UP001185092"/>
    </source>
</evidence>
<dbReference type="GO" id="GO:0000156">
    <property type="term" value="F:phosphorelay response regulator activity"/>
    <property type="evidence" value="ECO:0007669"/>
    <property type="project" value="InterPro"/>
</dbReference>
<dbReference type="Proteomes" id="UP001185092">
    <property type="component" value="Unassembled WGS sequence"/>
</dbReference>
<gene>
    <name evidence="4" type="ORF">HNQ88_004571</name>
</gene>
<dbReference type="Gene3D" id="2.40.50.1020">
    <property type="entry name" value="LytTr DNA-binding domain"/>
    <property type="match status" value="1"/>
</dbReference>
<dbReference type="InterPro" id="IPR011006">
    <property type="entry name" value="CheY-like_superfamily"/>
</dbReference>
<dbReference type="PANTHER" id="PTHR37299:SF1">
    <property type="entry name" value="STAGE 0 SPORULATION PROTEIN A HOMOLOG"/>
    <property type="match status" value="1"/>
</dbReference>
<evidence type="ECO:0000313" key="4">
    <source>
        <dbReference type="EMBL" id="MDR6241484.1"/>
    </source>
</evidence>
<dbReference type="Pfam" id="PF00072">
    <property type="entry name" value="Response_reg"/>
    <property type="match status" value="1"/>
</dbReference>
<dbReference type="PANTHER" id="PTHR37299">
    <property type="entry name" value="TRANSCRIPTIONAL REGULATOR-RELATED"/>
    <property type="match status" value="1"/>
</dbReference>
<dbReference type="SMART" id="SM00448">
    <property type="entry name" value="REC"/>
    <property type="match status" value="1"/>
</dbReference>
<keyword evidence="5" id="KW-1185">Reference proteome</keyword>
<feature type="domain" description="Response regulatory" evidence="2">
    <location>
        <begin position="3"/>
        <end position="114"/>
    </location>
</feature>
<dbReference type="Gene3D" id="3.40.50.2300">
    <property type="match status" value="1"/>
</dbReference>
<dbReference type="SMART" id="SM00850">
    <property type="entry name" value="LytTR"/>
    <property type="match status" value="1"/>
</dbReference>
<sequence>MYKCIIIDDETLARQLIESHLENIEEIKLVASCRSAIEARKVLAENEIDLIFLDIEMPVLNGVDFYHNLMHQPKVIFTTAYRDYAVEGFEVGAIDYLLKPITFPRFLKSIEKFLASQPSLSVSESENEESEKDYIFVNEDRKKVKVNFGEILYIESLKNYIKIKTLQKEHLVKYSISSFEKKIDQRFLRIHRSYIINQEKITAFTKHDIEINDIEIPIGDNYKTQIENTLIN</sequence>
<organism evidence="4 5">
    <name type="scientific">Aureibacter tunicatorum</name>
    <dbReference type="NCBI Taxonomy" id="866807"/>
    <lineage>
        <taxon>Bacteria</taxon>
        <taxon>Pseudomonadati</taxon>
        <taxon>Bacteroidota</taxon>
        <taxon>Cytophagia</taxon>
        <taxon>Cytophagales</taxon>
        <taxon>Persicobacteraceae</taxon>
        <taxon>Aureibacter</taxon>
    </lineage>
</organism>
<keyword evidence="1" id="KW-0597">Phosphoprotein</keyword>
<dbReference type="GO" id="GO:0003677">
    <property type="term" value="F:DNA binding"/>
    <property type="evidence" value="ECO:0007669"/>
    <property type="project" value="UniProtKB-KW"/>
</dbReference>
<protein>
    <submittedName>
        <fullName evidence="4">DNA-binding LytR/AlgR family response regulator</fullName>
    </submittedName>
</protein>
<dbReference type="InterPro" id="IPR046947">
    <property type="entry name" value="LytR-like"/>
</dbReference>
<evidence type="ECO:0000259" key="2">
    <source>
        <dbReference type="PROSITE" id="PS50110"/>
    </source>
</evidence>
<reference evidence="4" key="1">
    <citation type="submission" date="2023-07" db="EMBL/GenBank/DDBJ databases">
        <title>Genomic Encyclopedia of Type Strains, Phase IV (KMG-IV): sequencing the most valuable type-strain genomes for metagenomic binning, comparative biology and taxonomic classification.</title>
        <authorList>
            <person name="Goeker M."/>
        </authorList>
    </citation>
    <scope>NUCLEOTIDE SEQUENCE</scope>
    <source>
        <strain evidence="4">DSM 26174</strain>
    </source>
</reference>
<dbReference type="SUPFAM" id="SSF52172">
    <property type="entry name" value="CheY-like"/>
    <property type="match status" value="1"/>
</dbReference>
<feature type="domain" description="HTH LytTR-type" evidence="3">
    <location>
        <begin position="135"/>
        <end position="201"/>
    </location>
</feature>
<evidence type="ECO:0000259" key="3">
    <source>
        <dbReference type="PROSITE" id="PS50930"/>
    </source>
</evidence>
<dbReference type="InterPro" id="IPR001789">
    <property type="entry name" value="Sig_transdc_resp-reg_receiver"/>
</dbReference>
<evidence type="ECO:0000256" key="1">
    <source>
        <dbReference type="PROSITE-ProRule" id="PRU00169"/>
    </source>
</evidence>
<proteinExistence type="predicted"/>
<name>A0AAE3XT11_9BACT</name>
<dbReference type="Pfam" id="PF04397">
    <property type="entry name" value="LytTR"/>
    <property type="match status" value="1"/>
</dbReference>
<dbReference type="PROSITE" id="PS50110">
    <property type="entry name" value="RESPONSE_REGULATORY"/>
    <property type="match status" value="1"/>
</dbReference>
<dbReference type="RefSeq" id="WP_309942297.1">
    <property type="nucleotide sequence ID" value="NZ_AP025306.1"/>
</dbReference>